<gene>
    <name evidence="1" type="ORF">Amon01_000356400</name>
</gene>
<organism evidence="1 2">
    <name type="scientific">Ambrosiozyma monospora</name>
    <name type="common">Yeast</name>
    <name type="synonym">Endomycopsis monosporus</name>
    <dbReference type="NCBI Taxonomy" id="43982"/>
    <lineage>
        <taxon>Eukaryota</taxon>
        <taxon>Fungi</taxon>
        <taxon>Dikarya</taxon>
        <taxon>Ascomycota</taxon>
        <taxon>Saccharomycotina</taxon>
        <taxon>Pichiomycetes</taxon>
        <taxon>Pichiales</taxon>
        <taxon>Pichiaceae</taxon>
        <taxon>Ambrosiozyma</taxon>
    </lineage>
</organism>
<name>A0A9W7DGE6_AMBMO</name>
<comment type="caution">
    <text evidence="1">The sequence shown here is derived from an EMBL/GenBank/DDBJ whole genome shotgun (WGS) entry which is preliminary data.</text>
</comment>
<protein>
    <submittedName>
        <fullName evidence="1">Unnamed protein product</fullName>
    </submittedName>
</protein>
<evidence type="ECO:0000313" key="1">
    <source>
        <dbReference type="EMBL" id="GMG28323.1"/>
    </source>
</evidence>
<reference evidence="1" key="1">
    <citation type="submission" date="2023-04" db="EMBL/GenBank/DDBJ databases">
        <title>Ambrosiozyma monospora NBRC 1965.</title>
        <authorList>
            <person name="Ichikawa N."/>
            <person name="Sato H."/>
            <person name="Tonouchi N."/>
        </authorList>
    </citation>
    <scope>NUCLEOTIDE SEQUENCE</scope>
    <source>
        <strain evidence="1">NBRC 1965</strain>
    </source>
</reference>
<dbReference type="Proteomes" id="UP001165063">
    <property type="component" value="Unassembled WGS sequence"/>
</dbReference>
<keyword evidence="2" id="KW-1185">Reference proteome</keyword>
<evidence type="ECO:0000313" key="2">
    <source>
        <dbReference type="Proteomes" id="UP001165063"/>
    </source>
</evidence>
<dbReference type="AlphaFoldDB" id="A0A9W7DGE6"/>
<dbReference type="EMBL" id="BSXU01001513">
    <property type="protein sequence ID" value="GMG28323.1"/>
    <property type="molecule type" value="Genomic_DNA"/>
</dbReference>
<accession>A0A9W7DGE6</accession>
<sequence>MAFLISNSNSNSNETGIKLASCLLPEIQRIILKFIIEDFLYFIYFLDSPNGLIHHVFDVYGCSGYYSDFFDETTLQCSANMQAQILSMTGHDDLLDDIICMALEEVHLRLTLGGCGGESPFIDGFISFVTSRSVQLKMVELSEYQLPSDKELANPNTMKFLEFHSDRLSLDCDISFLKSHANCHFLKFVSFLFFQSFRDLSELLDSHLLYKLTSLTKLSFQLHNTGNLSKVEGRMDHLQLAAPSLKHLYFTFTRSQESEESCVDFLVQANTFIRKHKNLHIQFDICFFWLPIGTKWRLDSKTPLSLPLHTAYPMNTKEVDRIEQWCSLHCFNHGARKFSAEYEIVLDGFSSLKSLEISDSVLNKFPSLPESLRMLRIMYVNDLTMSDMDHGITLPTGLCSLLWDGNLSCFSLPKILNIDKLLDLKNVSVEICPFQFNDPYGEDYDLDDPITRNFLRVSNACTIDQLQQFISQLPSDLEILWLNIYGFIRPDLDNYSACCPDQVSLQHFTKLDYLQFNCFSDHNFTLNVSDLPGIDHVALISPPVLSGCFAQGIRSLDVNLELYGESLPYFFSHFISKLNRLACLLITIDEDSSADLRDLAFPSQLCFLEISFGFQQRWRFNYVYPTYNQSRYGCIILDTLPVQLKSLSLLLSEHGHHDIIVDDCKGESISSIAKRIFLNG</sequence>
<proteinExistence type="predicted"/>